<proteinExistence type="predicted"/>
<gene>
    <name evidence="2" type="ORF">NCTC10437_05750</name>
</gene>
<dbReference type="EMBL" id="LR134356">
    <property type="protein sequence ID" value="VEG58718.1"/>
    <property type="molecule type" value="Genomic_DNA"/>
</dbReference>
<evidence type="ECO:0000313" key="3">
    <source>
        <dbReference type="Proteomes" id="UP000279306"/>
    </source>
</evidence>
<protein>
    <submittedName>
        <fullName evidence="2">Uncharacterized protein</fullName>
    </submittedName>
</protein>
<feature type="region of interest" description="Disordered" evidence="1">
    <location>
        <begin position="16"/>
        <end position="35"/>
    </location>
</feature>
<evidence type="ECO:0000313" key="2">
    <source>
        <dbReference type="EMBL" id="VEG58718.1"/>
    </source>
</evidence>
<accession>A0A448J214</accession>
<dbReference type="AlphaFoldDB" id="A0A448J214"/>
<sequence length="102" mass="11141">MPPKVVLGQRCIEGTGEPATAADRDVVSGSESSWGQGSLGEVMILPDRRHHTQCGEYLHMGFGIWVVNGTDFQIDPPVTECGSSLQLLCPESERDPRRFLLS</sequence>
<organism evidence="2 3">
    <name type="scientific">Mycolicibacterium aurum</name>
    <name type="common">Mycobacterium aurum</name>
    <dbReference type="NCBI Taxonomy" id="1791"/>
    <lineage>
        <taxon>Bacteria</taxon>
        <taxon>Bacillati</taxon>
        <taxon>Actinomycetota</taxon>
        <taxon>Actinomycetes</taxon>
        <taxon>Mycobacteriales</taxon>
        <taxon>Mycobacteriaceae</taxon>
        <taxon>Mycolicibacterium</taxon>
    </lineage>
</organism>
<dbReference type="Proteomes" id="UP000279306">
    <property type="component" value="Chromosome"/>
</dbReference>
<dbReference type="KEGG" id="mauu:NCTC10437_05750"/>
<reference evidence="2 3" key="1">
    <citation type="submission" date="2018-12" db="EMBL/GenBank/DDBJ databases">
        <authorList>
            <consortium name="Pathogen Informatics"/>
        </authorList>
    </citation>
    <scope>NUCLEOTIDE SEQUENCE [LARGE SCALE GENOMIC DNA]</scope>
    <source>
        <strain evidence="2 3">NCTC10437</strain>
    </source>
</reference>
<evidence type="ECO:0000256" key="1">
    <source>
        <dbReference type="SAM" id="MobiDB-lite"/>
    </source>
</evidence>
<keyword evidence="3" id="KW-1185">Reference proteome</keyword>
<name>A0A448J214_MYCAU</name>